<dbReference type="PROSITE" id="PS51257">
    <property type="entry name" value="PROKAR_LIPOPROTEIN"/>
    <property type="match status" value="1"/>
</dbReference>
<reference evidence="2 3" key="1">
    <citation type="submission" date="2018-01" db="EMBL/GenBank/DDBJ databases">
        <title>Genome sequence of Iodobacter sp. strain PCH194 isolated from Indian Trans-Himalaya.</title>
        <authorList>
            <person name="Kumar V."/>
            <person name="Thakur V."/>
            <person name="Kumar S."/>
            <person name="Singh D."/>
        </authorList>
    </citation>
    <scope>NUCLEOTIDE SEQUENCE [LARGE SCALE GENOMIC DNA]</scope>
    <source>
        <strain evidence="2 3">PCH194</strain>
    </source>
</reference>
<evidence type="ECO:0000313" key="2">
    <source>
        <dbReference type="EMBL" id="QBC45232.1"/>
    </source>
</evidence>
<evidence type="ECO:0000313" key="3">
    <source>
        <dbReference type="Proteomes" id="UP000515917"/>
    </source>
</evidence>
<dbReference type="KEGG" id="ifl:C1H71_17960"/>
<keyword evidence="1" id="KW-0472">Membrane</keyword>
<feature type="transmembrane region" description="Helical" evidence="1">
    <location>
        <begin position="16"/>
        <end position="33"/>
    </location>
</feature>
<feature type="transmembrane region" description="Helical" evidence="1">
    <location>
        <begin position="39"/>
        <end position="58"/>
    </location>
</feature>
<proteinExistence type="predicted"/>
<sequence length="103" mass="11750">MEAEPRNLNIPLYRRDWNGLWFVLGSAACAWLWHKPTQLPAITISCVVGGLAFWLALGPGLNRFKYHDSFIVRWATFVALIVGVPFVMRWLVPLLHSYVVSNP</sequence>
<evidence type="ECO:0000256" key="1">
    <source>
        <dbReference type="SAM" id="Phobius"/>
    </source>
</evidence>
<accession>A0A7G3GE17</accession>
<keyword evidence="1" id="KW-1133">Transmembrane helix</keyword>
<keyword evidence="1" id="KW-0812">Transmembrane</keyword>
<feature type="transmembrane region" description="Helical" evidence="1">
    <location>
        <begin position="70"/>
        <end position="92"/>
    </location>
</feature>
<organism evidence="2 3">
    <name type="scientific">Iodobacter fluviatilis</name>
    <dbReference type="NCBI Taxonomy" id="537"/>
    <lineage>
        <taxon>Bacteria</taxon>
        <taxon>Pseudomonadati</taxon>
        <taxon>Pseudomonadota</taxon>
        <taxon>Betaproteobacteria</taxon>
        <taxon>Neisseriales</taxon>
        <taxon>Chitinibacteraceae</taxon>
        <taxon>Iodobacter</taxon>
    </lineage>
</organism>
<gene>
    <name evidence="2" type="ORF">C1H71_17960</name>
</gene>
<dbReference type="Proteomes" id="UP000515917">
    <property type="component" value="Chromosome"/>
</dbReference>
<dbReference type="AlphaFoldDB" id="A0A7G3GE17"/>
<name>A0A7G3GE17_9NEIS</name>
<dbReference type="EMBL" id="CP025781">
    <property type="protein sequence ID" value="QBC45232.1"/>
    <property type="molecule type" value="Genomic_DNA"/>
</dbReference>
<protein>
    <submittedName>
        <fullName evidence="2">Uncharacterized protein</fullName>
    </submittedName>
</protein>
<keyword evidence="3" id="KW-1185">Reference proteome</keyword>